<feature type="signal peptide" evidence="6">
    <location>
        <begin position="1"/>
        <end position="26"/>
    </location>
</feature>
<proteinExistence type="inferred from homology"/>
<comment type="subcellular location">
    <subcellularLocation>
        <location evidence="1">Cell outer membrane</location>
        <topology evidence="1">Lipid-anchor</topology>
    </subcellularLocation>
</comment>
<feature type="domain" description="Glycine zipper 2TM" evidence="7">
    <location>
        <begin position="77"/>
        <end position="117"/>
    </location>
</feature>
<evidence type="ECO:0000256" key="6">
    <source>
        <dbReference type="SAM" id="SignalP"/>
    </source>
</evidence>
<evidence type="ECO:0000259" key="7">
    <source>
        <dbReference type="Pfam" id="PF05433"/>
    </source>
</evidence>
<feature type="region of interest" description="Disordered" evidence="5">
    <location>
        <begin position="24"/>
        <end position="78"/>
    </location>
</feature>
<feature type="chain" id="PRO_5047469206" description="17 kDa surface antigen" evidence="6">
    <location>
        <begin position="27"/>
        <end position="121"/>
    </location>
</feature>
<protein>
    <recommendedName>
        <fullName evidence="3">17 kDa surface antigen</fullName>
    </recommendedName>
</protein>
<comment type="similarity">
    <text evidence="2">Belongs to the rickettsiale 17 kDa surface antigen family.</text>
</comment>
<dbReference type="Pfam" id="PF05433">
    <property type="entry name" value="Rick_17kDa_Anti"/>
    <property type="match status" value="1"/>
</dbReference>
<evidence type="ECO:0000256" key="5">
    <source>
        <dbReference type="SAM" id="MobiDB-lite"/>
    </source>
</evidence>
<dbReference type="PROSITE" id="PS51257">
    <property type="entry name" value="PROKAR_LIPOPROTEIN"/>
    <property type="match status" value="1"/>
</dbReference>
<dbReference type="Proteomes" id="UP001056937">
    <property type="component" value="Chromosome 1"/>
</dbReference>
<evidence type="ECO:0000256" key="4">
    <source>
        <dbReference type="ARBA" id="ARBA00023288"/>
    </source>
</evidence>
<dbReference type="InterPro" id="IPR008816">
    <property type="entry name" value="Gly_zipper_2TM_dom"/>
</dbReference>
<dbReference type="EMBL" id="CP084930">
    <property type="protein sequence ID" value="USI73346.1"/>
    <property type="molecule type" value="Genomic_DNA"/>
</dbReference>
<reference evidence="8" key="1">
    <citation type="journal article" date="2022" name="Toxins">
        <title>Genomic Analysis of Sphingopyxis sp. USTB-05 for Biodegrading Cyanobacterial Hepatotoxins.</title>
        <authorList>
            <person name="Liu C."/>
            <person name="Xu Q."/>
            <person name="Zhao Z."/>
            <person name="Zhang H."/>
            <person name="Liu X."/>
            <person name="Yin C."/>
            <person name="Liu Y."/>
            <person name="Yan H."/>
        </authorList>
    </citation>
    <scope>NUCLEOTIDE SEQUENCE</scope>
    <source>
        <strain evidence="8">NBD5</strain>
    </source>
</reference>
<name>A0ABY4X8V2_9SPHN</name>
<keyword evidence="6" id="KW-0732">Signal</keyword>
<evidence type="ECO:0000313" key="9">
    <source>
        <dbReference type="Proteomes" id="UP001056937"/>
    </source>
</evidence>
<accession>A0ABY4X8V2</accession>
<feature type="compositionally biased region" description="Basic and acidic residues" evidence="5">
    <location>
        <begin position="36"/>
        <end position="61"/>
    </location>
</feature>
<evidence type="ECO:0000313" key="8">
    <source>
        <dbReference type="EMBL" id="USI73346.1"/>
    </source>
</evidence>
<keyword evidence="4" id="KW-0449">Lipoprotein</keyword>
<dbReference type="RefSeq" id="WP_252167157.1">
    <property type="nucleotide sequence ID" value="NZ_CP084930.1"/>
</dbReference>
<evidence type="ECO:0000256" key="2">
    <source>
        <dbReference type="ARBA" id="ARBA00008681"/>
    </source>
</evidence>
<gene>
    <name evidence="8" type="ORF">LHA26_02360</name>
</gene>
<sequence length="121" mass="12645">MRRIRRPALAVAILLAGCVLPGAGGAQYRHAPPPGHGRDDDRYDRDDPRDRDDRDQREDRRPPRRPPGRPCRDAGTGGTIIGAIAGGLLGNGIAGHGDRAAGTLLGGGLGALAGRAIDRDC</sequence>
<keyword evidence="9" id="KW-1185">Reference proteome</keyword>
<evidence type="ECO:0000256" key="3">
    <source>
        <dbReference type="ARBA" id="ARBA00015281"/>
    </source>
</evidence>
<evidence type="ECO:0000256" key="1">
    <source>
        <dbReference type="ARBA" id="ARBA00004459"/>
    </source>
</evidence>
<organism evidence="8 9">
    <name type="scientific">Sphingomonas morindae</name>
    <dbReference type="NCBI Taxonomy" id="1541170"/>
    <lineage>
        <taxon>Bacteria</taxon>
        <taxon>Pseudomonadati</taxon>
        <taxon>Pseudomonadota</taxon>
        <taxon>Alphaproteobacteria</taxon>
        <taxon>Sphingomonadales</taxon>
        <taxon>Sphingomonadaceae</taxon>
        <taxon>Sphingomonas</taxon>
    </lineage>
</organism>